<evidence type="ECO:0000313" key="1">
    <source>
        <dbReference type="EMBL" id="SUN60876.1"/>
    </source>
</evidence>
<protein>
    <submittedName>
        <fullName evidence="1">Uncharacterized protein</fullName>
    </submittedName>
</protein>
<evidence type="ECO:0000313" key="2">
    <source>
        <dbReference type="Proteomes" id="UP000254510"/>
    </source>
</evidence>
<accession>A0A380K9Q5</accession>
<dbReference type="AlphaFoldDB" id="A0A380K9Q5"/>
<proteinExistence type="predicted"/>
<organism evidence="1 2">
    <name type="scientific">Streptococcus gallolyticus</name>
    <dbReference type="NCBI Taxonomy" id="315405"/>
    <lineage>
        <taxon>Bacteria</taxon>
        <taxon>Bacillati</taxon>
        <taxon>Bacillota</taxon>
        <taxon>Bacilli</taxon>
        <taxon>Lactobacillales</taxon>
        <taxon>Streptococcaceae</taxon>
        <taxon>Streptococcus</taxon>
    </lineage>
</organism>
<name>A0A380K9Q5_9STRE</name>
<gene>
    <name evidence="1" type="ORF">NCTC13767_02092</name>
</gene>
<reference evidence="1 2" key="1">
    <citation type="submission" date="2018-06" db="EMBL/GenBank/DDBJ databases">
        <authorList>
            <consortium name="Pathogen Informatics"/>
            <person name="Doyle S."/>
        </authorList>
    </citation>
    <scope>NUCLEOTIDE SEQUENCE [LARGE SCALE GENOMIC DNA]</scope>
    <source>
        <strain evidence="1 2">NCTC13767</strain>
    </source>
</reference>
<sequence>MPKKSVNSRPYLKTCELIYQLASQRIGEKYCKWEADNPKYNTQSQFFPEDRKLIGRVLNCIRTKNNPYLITPKIQEAIIENLDFTDVNELYWGEDISEYFQHFFTTLLLEIQEYKDYTKFWMGIPLSTESEITKFYLENQVPILEIDESYNQESEALIDKFINFTFNKISYFEFESAERLGYYREDELVYRMKRKPNKPKMDEEIDETKVDKKAKEYKNEILTFIELPKKLDVFVEKVFVPFISSICLDKRLESHIKR</sequence>
<dbReference type="EMBL" id="UHFM01000006">
    <property type="protein sequence ID" value="SUN60876.1"/>
    <property type="molecule type" value="Genomic_DNA"/>
</dbReference>
<dbReference type="Proteomes" id="UP000254510">
    <property type="component" value="Unassembled WGS sequence"/>
</dbReference>